<feature type="domain" description="DUF7018" evidence="2">
    <location>
        <begin position="47"/>
        <end position="169"/>
    </location>
</feature>
<dbReference type="InterPro" id="IPR053854">
    <property type="entry name" value="DUF7018"/>
</dbReference>
<gene>
    <name evidence="4" type="ORF">D0U04_24720</name>
    <name evidence="3" type="ORF">DJ93_5505</name>
</gene>
<evidence type="ECO:0000313" key="5">
    <source>
        <dbReference type="Proteomes" id="UP000029389"/>
    </source>
</evidence>
<evidence type="ECO:0000313" key="3">
    <source>
        <dbReference type="EMBL" id="KFM95742.1"/>
    </source>
</evidence>
<dbReference type="Pfam" id="PF22872">
    <property type="entry name" value="DUF7018"/>
    <property type="match status" value="1"/>
</dbReference>
<sequence length="317" mass="36764">MKPNKVLSIALPIILLTGCGGEDKIKEKAEAKQEEKQESKKVAKTHKVPAEFYKRDINAYCKYLEDDFKAYNNELSHISDNTTTREAIIDRIKRLERTIDMFNEVDPPKEYADVHKDVESSMEHFSKAMKLSKEVFSRKEMPKGGRTDKELLEESDNEIKKGDEYWFKFIKELGFTEGSPNRAITEAQLNELDNKEGTNLEAVEKNVVDGTELIANWGFETKNGFQPSLILKGGNPKQFEVYLYGDYPKKGNHIEGTWTYDVPSKELRLHIDKQFVNGQEAEVIHKDLKYKVQNYDKKNLQLFNQDSMKITRYTKQM</sequence>
<dbReference type="InterPro" id="IPR025057">
    <property type="entry name" value="DUF3994"/>
</dbReference>
<dbReference type="PROSITE" id="PS51257">
    <property type="entry name" value="PROKAR_LIPOPROTEIN"/>
    <property type="match status" value="1"/>
</dbReference>
<dbReference type="Proteomes" id="UP000264294">
    <property type="component" value="Unassembled WGS sequence"/>
</dbReference>
<dbReference type="Pfam" id="PF13159">
    <property type="entry name" value="DUF3994"/>
    <property type="match status" value="1"/>
</dbReference>
<accession>A0A090YD09</accession>
<dbReference type="RefSeq" id="WP_042984606.1">
    <property type="nucleotide sequence ID" value="NZ_JMQC01000009.1"/>
</dbReference>
<reference evidence="3 5" key="1">
    <citation type="submission" date="2014-04" db="EMBL/GenBank/DDBJ databases">
        <authorList>
            <person name="Bishop-Lilly K.A."/>
            <person name="Broomall S.M."/>
            <person name="Chain P.S."/>
            <person name="Chertkov O."/>
            <person name="Coyne S.R."/>
            <person name="Daligault H.E."/>
            <person name="Davenport K.W."/>
            <person name="Erkkila T."/>
            <person name="Frey K.G."/>
            <person name="Gibbons H.S."/>
            <person name="Gu W."/>
            <person name="Jaissle J."/>
            <person name="Johnson S.L."/>
            <person name="Koroleva G.I."/>
            <person name="Ladner J.T."/>
            <person name="Lo C.-C."/>
            <person name="Minogue T.D."/>
            <person name="Munk C."/>
            <person name="Palacios G.F."/>
            <person name="Redden C.L."/>
            <person name="Rosenzweig C.N."/>
            <person name="Scholz M.B."/>
            <person name="Teshima H."/>
            <person name="Xu Y."/>
        </authorList>
    </citation>
    <scope>NUCLEOTIDE SEQUENCE [LARGE SCALE GENOMIC DNA]</scope>
    <source>
        <strain evidence="3 5">BHP</strain>
    </source>
</reference>
<reference evidence="4 6" key="2">
    <citation type="submission" date="2018-08" db="EMBL/GenBank/DDBJ databases">
        <title>Bacillus clarus sp. nov. strain PS00077A.</title>
        <authorList>
            <person name="Mendez Acevedo M."/>
            <person name="Carroll L."/>
            <person name="Mukherjee M."/>
            <person name="Wiedmann M."/>
            <person name="Kovac J."/>
        </authorList>
    </citation>
    <scope>NUCLEOTIDE SEQUENCE [LARGE SCALE GENOMIC DNA]</scope>
    <source>
        <strain evidence="4 6">PS00077A</strain>
    </source>
</reference>
<evidence type="ECO:0000259" key="1">
    <source>
        <dbReference type="Pfam" id="PF13159"/>
    </source>
</evidence>
<feature type="domain" description="DUF3994" evidence="1">
    <location>
        <begin position="183"/>
        <end position="302"/>
    </location>
</feature>
<keyword evidence="6" id="KW-1185">Reference proteome</keyword>
<dbReference type="EMBL" id="QVOD01000046">
    <property type="protein sequence ID" value="RFT63484.1"/>
    <property type="molecule type" value="Genomic_DNA"/>
</dbReference>
<name>A0A090YD09_9BACI</name>
<evidence type="ECO:0000313" key="6">
    <source>
        <dbReference type="Proteomes" id="UP000264294"/>
    </source>
</evidence>
<proteinExistence type="predicted"/>
<evidence type="ECO:0000259" key="2">
    <source>
        <dbReference type="Pfam" id="PF22872"/>
    </source>
</evidence>
<evidence type="ECO:0000313" key="4">
    <source>
        <dbReference type="EMBL" id="RFT63484.1"/>
    </source>
</evidence>
<protein>
    <submittedName>
        <fullName evidence="4">DUF3994 domain-containing protein</fullName>
    </submittedName>
</protein>
<organism evidence="3 5">
    <name type="scientific">Bacillus clarus</name>
    <dbReference type="NCBI Taxonomy" id="2338372"/>
    <lineage>
        <taxon>Bacteria</taxon>
        <taxon>Bacillati</taxon>
        <taxon>Bacillota</taxon>
        <taxon>Bacilli</taxon>
        <taxon>Bacillales</taxon>
        <taxon>Bacillaceae</taxon>
        <taxon>Bacillus</taxon>
        <taxon>Bacillus cereus group</taxon>
    </lineage>
</organism>
<dbReference type="PATRIC" id="fig|1405.8.peg.5682"/>
<dbReference type="EMBL" id="JMQC01000009">
    <property type="protein sequence ID" value="KFM95742.1"/>
    <property type="molecule type" value="Genomic_DNA"/>
</dbReference>
<dbReference type="Proteomes" id="UP000029389">
    <property type="component" value="Unassembled WGS sequence"/>
</dbReference>
<comment type="caution">
    <text evidence="3">The sequence shown here is derived from an EMBL/GenBank/DDBJ whole genome shotgun (WGS) entry which is preliminary data.</text>
</comment>
<dbReference type="AlphaFoldDB" id="A0A090YD09"/>